<dbReference type="GO" id="GO:0003909">
    <property type="term" value="F:DNA ligase activity"/>
    <property type="evidence" value="ECO:0007669"/>
    <property type="project" value="TreeGrafter"/>
</dbReference>
<feature type="binding site" evidence="10">
    <location>
        <position position="166"/>
    </location>
    <ligand>
        <name>Mn(2+)</name>
        <dbReference type="ChEBI" id="CHEBI:29035"/>
        <label>1</label>
    </ligand>
</feature>
<dbReference type="InterPro" id="IPR052915">
    <property type="entry name" value="RtcB-like"/>
</dbReference>
<keyword evidence="2" id="KW-0436">Ligase</keyword>
<dbReference type="InterPro" id="IPR036025">
    <property type="entry name" value="RtcB-like_sf"/>
</dbReference>
<feature type="binding site" evidence="10">
    <location>
        <position position="76"/>
    </location>
    <ligand>
        <name>Mn(2+)</name>
        <dbReference type="ChEBI" id="CHEBI:29035"/>
        <label>1</label>
    </ligand>
</feature>
<keyword evidence="7 10" id="KW-0464">Manganese</keyword>
<keyword evidence="3 10" id="KW-0479">Metal-binding</keyword>
<evidence type="ECO:0000256" key="7">
    <source>
        <dbReference type="ARBA" id="ARBA00023211"/>
    </source>
</evidence>
<sequence length="329" mass="35986">MTELPVPVPGTTSDTLMWADPTTVEPEALDQLRAISRLPWLAKLRVMPDVHLGKGATVGSVIAMRDAVSPAAVGVDIGCGMVAARTNLTVDDLPDSLHAIRSRLEELVPVGWKSHTGTAPVLSRDEQLKGRFTTLFDRFGQLRAPHIDDRETRALSQSGTLGGGNHFLELQADDTGTVWLMLHSGSRNIGKELADRHITEAKGLDHNLDLPDRDLAVFLAGTPEMDDYLHDLYWAQEYARLNRDIMMRTFKGVIGLTPSGRSGGCVSRPVARGSGQGDWSDHDEQQEASHPGAGRPQARAGRQDARRRQRHRRGVSRARSVRADVLPVA</sequence>
<dbReference type="GO" id="GO:0170057">
    <property type="term" value="F:RNA ligase (GTP) activity"/>
    <property type="evidence" value="ECO:0007669"/>
    <property type="project" value="UniProtKB-EC"/>
</dbReference>
<evidence type="ECO:0000313" key="12">
    <source>
        <dbReference type="EMBL" id="CEP26143.1"/>
    </source>
</evidence>
<evidence type="ECO:0000256" key="5">
    <source>
        <dbReference type="ARBA" id="ARBA00022800"/>
    </source>
</evidence>
<evidence type="ECO:0000256" key="11">
    <source>
        <dbReference type="SAM" id="MobiDB-lite"/>
    </source>
</evidence>
<comment type="catalytic activity">
    <reaction evidence="8">
        <text>a 3'-end 3'-phospho-ribonucleotide-RNA + a 5'-end dephospho-ribonucleoside-RNA + GTP = a ribonucleotidyl-ribonucleotide-RNA + GMP + diphosphate</text>
        <dbReference type="Rhea" id="RHEA:68076"/>
        <dbReference type="Rhea" id="RHEA-COMP:10463"/>
        <dbReference type="Rhea" id="RHEA-COMP:13936"/>
        <dbReference type="Rhea" id="RHEA-COMP:17355"/>
        <dbReference type="ChEBI" id="CHEBI:33019"/>
        <dbReference type="ChEBI" id="CHEBI:37565"/>
        <dbReference type="ChEBI" id="CHEBI:58115"/>
        <dbReference type="ChEBI" id="CHEBI:83062"/>
        <dbReference type="ChEBI" id="CHEBI:138284"/>
        <dbReference type="ChEBI" id="CHEBI:173118"/>
        <dbReference type="EC" id="6.5.1.8"/>
    </reaction>
</comment>
<evidence type="ECO:0000256" key="4">
    <source>
        <dbReference type="ARBA" id="ARBA00022741"/>
    </source>
</evidence>
<organism evidence="12">
    <name type="scientific">Propionibacterium freudenreichii subsp. freudenreichii</name>
    <dbReference type="NCBI Taxonomy" id="66712"/>
    <lineage>
        <taxon>Bacteria</taxon>
        <taxon>Bacillati</taxon>
        <taxon>Actinomycetota</taxon>
        <taxon>Actinomycetes</taxon>
        <taxon>Propionibacteriales</taxon>
        <taxon>Propionibacteriaceae</taxon>
        <taxon>Propionibacterium</taxon>
    </lineage>
</organism>
<dbReference type="GO" id="GO:0042245">
    <property type="term" value="P:RNA repair"/>
    <property type="evidence" value="ECO:0007669"/>
    <property type="project" value="UniProtKB-KW"/>
</dbReference>
<evidence type="ECO:0000256" key="6">
    <source>
        <dbReference type="ARBA" id="ARBA00023134"/>
    </source>
</evidence>
<dbReference type="GO" id="GO:0006396">
    <property type="term" value="P:RNA processing"/>
    <property type="evidence" value="ECO:0007669"/>
    <property type="project" value="InterPro"/>
</dbReference>
<dbReference type="InterPro" id="IPR001233">
    <property type="entry name" value="RtcB"/>
</dbReference>
<feature type="region of interest" description="Disordered" evidence="11">
    <location>
        <begin position="258"/>
        <end position="329"/>
    </location>
</feature>
<evidence type="ECO:0000256" key="2">
    <source>
        <dbReference type="ARBA" id="ARBA00022598"/>
    </source>
</evidence>
<name>A0A0B7NZB1_PROFF</name>
<feature type="compositionally biased region" description="Low complexity" evidence="11">
    <location>
        <begin position="290"/>
        <end position="300"/>
    </location>
</feature>
<keyword evidence="6 9" id="KW-0342">GTP-binding</keyword>
<feature type="binding site" evidence="10">
    <location>
        <position position="183"/>
    </location>
    <ligand>
        <name>Mn(2+)</name>
        <dbReference type="ChEBI" id="CHEBI:29035"/>
        <label>2</label>
    </ligand>
</feature>
<dbReference type="SUPFAM" id="SSF103365">
    <property type="entry name" value="Hypothetical protein PH1602"/>
    <property type="match status" value="1"/>
</dbReference>
<dbReference type="PANTHER" id="PTHR43749:SF2">
    <property type="entry name" value="RNA-SPLICING LIGASE RTCB"/>
    <property type="match status" value="1"/>
</dbReference>
<dbReference type="AlphaFoldDB" id="A0A0B7NZB1"/>
<protein>
    <recommendedName>
        <fullName evidence="1">3'-phosphate/5'-hydroxy nucleic acid ligase</fullName>
        <ecNumber evidence="1">6.5.1.8</ecNumber>
    </recommendedName>
</protein>
<evidence type="ECO:0000256" key="1">
    <source>
        <dbReference type="ARBA" id="ARBA00012726"/>
    </source>
</evidence>
<dbReference type="PANTHER" id="PTHR43749">
    <property type="entry name" value="RNA-SPLICING LIGASE RTCB"/>
    <property type="match status" value="1"/>
</dbReference>
<accession>A0A0B7NZB1</accession>
<proteinExistence type="predicted"/>
<feature type="compositionally biased region" description="Basic residues" evidence="11">
    <location>
        <begin position="307"/>
        <end position="320"/>
    </location>
</feature>
<feature type="binding site" evidence="9">
    <location>
        <begin position="165"/>
        <end position="169"/>
    </location>
    <ligand>
        <name>GMP</name>
        <dbReference type="ChEBI" id="CHEBI:58115"/>
    </ligand>
</feature>
<dbReference type="GO" id="GO:0005525">
    <property type="term" value="F:GTP binding"/>
    <property type="evidence" value="ECO:0007669"/>
    <property type="project" value="UniProtKB-KW"/>
</dbReference>
<gene>
    <name evidence="12" type="ORF">PFCIRM138_04790</name>
</gene>
<comment type="cofactor">
    <cofactor evidence="10">
        <name>Mn(2+)</name>
        <dbReference type="ChEBI" id="CHEBI:29035"/>
    </cofactor>
    <text evidence="10">Binds 2 manganese ions per subunit.</text>
</comment>
<reference evidence="12" key="1">
    <citation type="submission" date="2014-08" db="EMBL/GenBank/DDBJ databases">
        <authorList>
            <person name="Falentin Helene"/>
        </authorList>
    </citation>
    <scope>NUCLEOTIDE SEQUENCE</scope>
</reference>
<keyword evidence="5" id="KW-0692">RNA repair</keyword>
<dbReference type="GO" id="GO:0006281">
    <property type="term" value="P:DNA repair"/>
    <property type="evidence" value="ECO:0007669"/>
    <property type="project" value="TreeGrafter"/>
</dbReference>
<evidence type="ECO:0000256" key="3">
    <source>
        <dbReference type="ARBA" id="ARBA00022723"/>
    </source>
</evidence>
<evidence type="ECO:0000256" key="10">
    <source>
        <dbReference type="PIRSR" id="PIRSR601233-3"/>
    </source>
</evidence>
<evidence type="ECO:0000256" key="8">
    <source>
        <dbReference type="ARBA" id="ARBA00047746"/>
    </source>
</evidence>
<dbReference type="GO" id="GO:0030145">
    <property type="term" value="F:manganese ion binding"/>
    <property type="evidence" value="ECO:0007669"/>
    <property type="project" value="TreeGrafter"/>
</dbReference>
<keyword evidence="4 9" id="KW-0547">Nucleotide-binding</keyword>
<dbReference type="EC" id="6.5.1.8" evidence="1"/>
<dbReference type="EMBL" id="LM676390">
    <property type="protein sequence ID" value="CEP26143.1"/>
    <property type="molecule type" value="Genomic_DNA"/>
</dbReference>
<dbReference type="Gene3D" id="3.90.1860.10">
    <property type="entry name" value="tRNA-splicing ligase RtcB"/>
    <property type="match status" value="1"/>
</dbReference>
<evidence type="ECO:0000256" key="9">
    <source>
        <dbReference type="PIRSR" id="PIRSR601233-2"/>
    </source>
</evidence>
<dbReference type="Pfam" id="PF01139">
    <property type="entry name" value="RtcB"/>
    <property type="match status" value="1"/>
</dbReference>